<feature type="domain" description="CRAL-TRIO" evidence="2">
    <location>
        <begin position="356"/>
        <end position="501"/>
    </location>
</feature>
<dbReference type="SMART" id="SM01100">
    <property type="entry name" value="CRAL_TRIO_N"/>
    <property type="match status" value="1"/>
</dbReference>
<dbReference type="SUPFAM" id="SSF52087">
    <property type="entry name" value="CRAL/TRIO domain"/>
    <property type="match status" value="1"/>
</dbReference>
<dbReference type="InterPro" id="IPR036273">
    <property type="entry name" value="CRAL/TRIO_N_dom_sf"/>
</dbReference>
<dbReference type="PROSITE" id="PS50191">
    <property type="entry name" value="CRAL_TRIO"/>
    <property type="match status" value="1"/>
</dbReference>
<dbReference type="PANTHER" id="PTHR46590:SF1">
    <property type="entry name" value="PHOSPHATIDYLINOSITOL TRANSFER PROTEIN CSR1"/>
    <property type="match status" value="1"/>
</dbReference>
<dbReference type="InterPro" id="IPR052432">
    <property type="entry name" value="PITP/CRAL-TRIO"/>
</dbReference>
<accession>A0ABR4DDT1</accession>
<evidence type="ECO:0000259" key="2">
    <source>
        <dbReference type="PROSITE" id="PS50191"/>
    </source>
</evidence>
<comment type="caution">
    <text evidence="3">The sequence shown here is derived from an EMBL/GenBank/DDBJ whole genome shotgun (WGS) entry which is preliminary data.</text>
</comment>
<dbReference type="Gene3D" id="3.40.525.10">
    <property type="entry name" value="CRAL-TRIO lipid binding domain"/>
    <property type="match status" value="1"/>
</dbReference>
<protein>
    <recommendedName>
        <fullName evidence="2">CRAL-TRIO domain-containing protein</fullName>
    </recommendedName>
</protein>
<gene>
    <name evidence="3" type="ORF">VTJ83DRAFT_3310</name>
</gene>
<dbReference type="CDD" id="cd00170">
    <property type="entry name" value="SEC14"/>
    <property type="match status" value="1"/>
</dbReference>
<proteinExistence type="predicted"/>
<organism evidence="3 4">
    <name type="scientific">Remersonia thermophila</name>
    <dbReference type="NCBI Taxonomy" id="72144"/>
    <lineage>
        <taxon>Eukaryota</taxon>
        <taxon>Fungi</taxon>
        <taxon>Dikarya</taxon>
        <taxon>Ascomycota</taxon>
        <taxon>Pezizomycotina</taxon>
        <taxon>Sordariomycetes</taxon>
        <taxon>Sordariomycetidae</taxon>
        <taxon>Sordariales</taxon>
        <taxon>Sordariales incertae sedis</taxon>
        <taxon>Remersonia</taxon>
    </lineage>
</organism>
<dbReference type="PANTHER" id="PTHR46590">
    <property type="entry name" value="PHOSPHATIDYLINOSITOL TRANSFER PROTEIN CSR1-RELATED"/>
    <property type="match status" value="1"/>
</dbReference>
<evidence type="ECO:0000313" key="4">
    <source>
        <dbReference type="Proteomes" id="UP001600064"/>
    </source>
</evidence>
<dbReference type="InterPro" id="IPR001251">
    <property type="entry name" value="CRAL-TRIO_dom"/>
</dbReference>
<dbReference type="InterPro" id="IPR011074">
    <property type="entry name" value="CRAL/TRIO_N_dom"/>
</dbReference>
<dbReference type="InterPro" id="IPR036865">
    <property type="entry name" value="CRAL-TRIO_dom_sf"/>
</dbReference>
<reference evidence="3 4" key="1">
    <citation type="journal article" date="2024" name="Commun. Biol.">
        <title>Comparative genomic analysis of thermophilic fungi reveals convergent evolutionary adaptations and gene losses.</title>
        <authorList>
            <person name="Steindorff A.S."/>
            <person name="Aguilar-Pontes M.V."/>
            <person name="Robinson A.J."/>
            <person name="Andreopoulos B."/>
            <person name="LaButti K."/>
            <person name="Kuo A."/>
            <person name="Mondo S."/>
            <person name="Riley R."/>
            <person name="Otillar R."/>
            <person name="Haridas S."/>
            <person name="Lipzen A."/>
            <person name="Grimwood J."/>
            <person name="Schmutz J."/>
            <person name="Clum A."/>
            <person name="Reid I.D."/>
            <person name="Moisan M.C."/>
            <person name="Butler G."/>
            <person name="Nguyen T.T.M."/>
            <person name="Dewar K."/>
            <person name="Conant G."/>
            <person name="Drula E."/>
            <person name="Henrissat B."/>
            <person name="Hansel C."/>
            <person name="Singer S."/>
            <person name="Hutchinson M.I."/>
            <person name="de Vries R.P."/>
            <person name="Natvig D.O."/>
            <person name="Powell A.J."/>
            <person name="Tsang A."/>
            <person name="Grigoriev I.V."/>
        </authorList>
    </citation>
    <scope>NUCLEOTIDE SEQUENCE [LARGE SCALE GENOMIC DNA]</scope>
    <source>
        <strain evidence="3 4">ATCC 22073</strain>
    </source>
</reference>
<feature type="compositionally biased region" description="Basic and acidic residues" evidence="1">
    <location>
        <begin position="601"/>
        <end position="617"/>
    </location>
</feature>
<sequence length="636" mass="70489">MRTLLRFTGQSAVSLSLSALRPVRLSAVPSLARPRGVLLLPTAVARSPPRAVSFSSAGLAGKRPCEPQRRLVIRIRTPRRPSPPHHQPRGPALVASASGFLLVLAAALAASAYYTLRPVSPRAEALPDSADEAMTAEIAPGRPGNLTPEQEEKLKQLWKYIFQVCGVGQDLSSNAAAADSAATPEAAGDKAQEEDAKKSKKSRMSLFSRSKDKDKGKKDSPSEPEPATPAGAPTIVLDLKDGDADKYGQTKHFYETLASQSPESIRDTIWSMVKHDHPDALVLRFLRARKWDVERALIMLVSTMNWRATEMKVDDDIMRNGEEAALAAEKSSGGDAAAQKLGHDFMAQIRKGISYVHGHDKQGRPLCFVNVRLHRQGEQAEEALERYTVYLIETCRMLLQHPVDTATIVFDMTNFSMANMDYTPVKFMIKCFEANYPECLGTVLVHKAPWIFQGIWKVIRGWLDPVVANKVHFTNNAKEMEAFIPLKHIPKDLDGDEDWTYAYVEPVENENARMRDTATRDRLLAARAELYKEYEAATLEWIRAAPGSEEAERLKAARNDIAEKLRVGYWEVDPYVRARSYYDRIGVLQAGGKLNWYPAEAKQEGKAGSQEDEKKPATEVVSAAPAAVETSPDDVD</sequence>
<dbReference type="EMBL" id="JAZGUE010000003">
    <property type="protein sequence ID" value="KAL2268464.1"/>
    <property type="molecule type" value="Genomic_DNA"/>
</dbReference>
<dbReference type="RefSeq" id="XP_070867188.1">
    <property type="nucleotide sequence ID" value="XM_071009675.1"/>
</dbReference>
<dbReference type="SUPFAM" id="SSF46938">
    <property type="entry name" value="CRAL/TRIO N-terminal domain"/>
    <property type="match status" value="1"/>
</dbReference>
<dbReference type="SMART" id="SM00516">
    <property type="entry name" value="SEC14"/>
    <property type="match status" value="1"/>
</dbReference>
<evidence type="ECO:0000256" key="1">
    <source>
        <dbReference type="SAM" id="MobiDB-lite"/>
    </source>
</evidence>
<dbReference type="Pfam" id="PF03765">
    <property type="entry name" value="CRAL_TRIO_N"/>
    <property type="match status" value="1"/>
</dbReference>
<feature type="region of interest" description="Disordered" evidence="1">
    <location>
        <begin position="179"/>
        <end position="235"/>
    </location>
</feature>
<name>A0ABR4DDT1_9PEZI</name>
<feature type="region of interest" description="Disordered" evidence="1">
    <location>
        <begin position="601"/>
        <end position="636"/>
    </location>
</feature>
<dbReference type="Proteomes" id="UP001600064">
    <property type="component" value="Unassembled WGS sequence"/>
</dbReference>
<keyword evidence="4" id="KW-1185">Reference proteome</keyword>
<dbReference type="GeneID" id="98124319"/>
<evidence type="ECO:0000313" key="3">
    <source>
        <dbReference type="EMBL" id="KAL2268464.1"/>
    </source>
</evidence>
<dbReference type="Pfam" id="PF00650">
    <property type="entry name" value="CRAL_TRIO"/>
    <property type="match status" value="1"/>
</dbReference>
<feature type="compositionally biased region" description="Basic and acidic residues" evidence="1">
    <location>
        <begin position="209"/>
        <end position="221"/>
    </location>
</feature>
<feature type="compositionally biased region" description="Basic and acidic residues" evidence="1">
    <location>
        <begin position="187"/>
        <end position="197"/>
    </location>
</feature>